<organism evidence="5 6">
    <name type="scientific">Desulfotignum phosphitoxidans DSM 13687</name>
    <dbReference type="NCBI Taxonomy" id="1286635"/>
    <lineage>
        <taxon>Bacteria</taxon>
        <taxon>Pseudomonadati</taxon>
        <taxon>Thermodesulfobacteriota</taxon>
        <taxon>Desulfobacteria</taxon>
        <taxon>Desulfobacterales</taxon>
        <taxon>Desulfobacteraceae</taxon>
        <taxon>Desulfotignum</taxon>
    </lineage>
</organism>
<proteinExistence type="inferred from homology"/>
<dbReference type="EMBL" id="APJX01000005">
    <property type="protein sequence ID" value="EMS79331.1"/>
    <property type="molecule type" value="Genomic_DNA"/>
</dbReference>
<dbReference type="AlphaFoldDB" id="S0G5C0"/>
<reference evidence="5 6" key="1">
    <citation type="journal article" date="2013" name="Genome Announc.">
        <title>Draft Genome Sequence of Desulfotignum phosphitoxidans DSM 13687 Strain FiPS-3.</title>
        <authorList>
            <person name="Poehlein A."/>
            <person name="Daniel R."/>
            <person name="Simeonova D.D."/>
        </authorList>
    </citation>
    <scope>NUCLEOTIDE SEQUENCE [LARGE SCALE GENOMIC DNA]</scope>
    <source>
        <strain evidence="5 6">DSM 13687</strain>
    </source>
</reference>
<evidence type="ECO:0000256" key="1">
    <source>
        <dbReference type="ARBA" id="ARBA00010835"/>
    </source>
</evidence>
<dbReference type="InterPro" id="IPR000352">
    <property type="entry name" value="Pep_chain_release_fac_I"/>
</dbReference>
<evidence type="ECO:0000256" key="2">
    <source>
        <dbReference type="ARBA" id="ARBA00022946"/>
    </source>
</evidence>
<evidence type="ECO:0000313" key="6">
    <source>
        <dbReference type="Proteomes" id="UP000014216"/>
    </source>
</evidence>
<dbReference type="PANTHER" id="PTHR46203">
    <property type="entry name" value="PROBABLE PEPTIDE CHAIN RELEASE FACTOR C12ORF65"/>
    <property type="match status" value="1"/>
</dbReference>
<evidence type="ECO:0000259" key="4">
    <source>
        <dbReference type="Pfam" id="PF00472"/>
    </source>
</evidence>
<feature type="compositionally biased region" description="Basic residues" evidence="3">
    <location>
        <begin position="106"/>
        <end position="122"/>
    </location>
</feature>
<feature type="domain" description="Prokaryotic-type class I peptide chain release factors" evidence="4">
    <location>
        <begin position="23"/>
        <end position="121"/>
    </location>
</feature>
<dbReference type="OrthoDB" id="9815709at2"/>
<feature type="region of interest" description="Disordered" evidence="3">
    <location>
        <begin position="1"/>
        <end position="20"/>
    </location>
</feature>
<evidence type="ECO:0000256" key="3">
    <source>
        <dbReference type="SAM" id="MobiDB-lite"/>
    </source>
</evidence>
<dbReference type="Gene3D" id="3.30.160.20">
    <property type="match status" value="1"/>
</dbReference>
<dbReference type="SUPFAM" id="SSF75620">
    <property type="entry name" value="Release factor"/>
    <property type="match status" value="1"/>
</dbReference>
<dbReference type="GO" id="GO:0003747">
    <property type="term" value="F:translation release factor activity"/>
    <property type="evidence" value="ECO:0007669"/>
    <property type="project" value="InterPro"/>
</dbReference>
<feature type="compositionally biased region" description="Basic and acidic residues" evidence="3">
    <location>
        <begin position="9"/>
        <end position="20"/>
    </location>
</feature>
<dbReference type="Pfam" id="PF00472">
    <property type="entry name" value="RF-1"/>
    <property type="match status" value="1"/>
</dbReference>
<dbReference type="Proteomes" id="UP000014216">
    <property type="component" value="Unassembled WGS sequence"/>
</dbReference>
<dbReference type="RefSeq" id="WP_006966461.1">
    <property type="nucleotide sequence ID" value="NZ_APJX01000005.1"/>
</dbReference>
<keyword evidence="6" id="KW-1185">Reference proteome</keyword>
<feature type="region of interest" description="Disordered" evidence="3">
    <location>
        <begin position="89"/>
        <end position="130"/>
    </location>
</feature>
<comment type="similarity">
    <text evidence="1">Belongs to the prokaryotic/mitochondrial release factor family.</text>
</comment>
<dbReference type="InterPro" id="IPR052405">
    <property type="entry name" value="Mito_Transl_Release_Factor"/>
</dbReference>
<evidence type="ECO:0000313" key="5">
    <source>
        <dbReference type="EMBL" id="EMS79331.1"/>
    </source>
</evidence>
<dbReference type="PANTHER" id="PTHR46203:SF1">
    <property type="entry name" value="MITOCHONDRIAL TRANSLATION RELEASE FACTOR IN RESCUE"/>
    <property type="match status" value="1"/>
</dbReference>
<sequence>MASTNSGPSEKKQAALDQKLENLGIRKTDLEEKFIKASGRGGQKVNKSSSAVFLRHKVTGLSVKVGKHRSLHLNRFLALRALAEKIQALQSGRHSSDMSDSDRKIQKQKRRRRQKTRKKLAGKQKQEDQR</sequence>
<accession>S0G5C0</accession>
<keyword evidence="2" id="KW-0809">Transit peptide</keyword>
<protein>
    <submittedName>
        <fullName evidence="5">Class I peptide chain release factor, RF-1 domain-containing protein</fullName>
    </submittedName>
</protein>
<name>S0G5C0_9BACT</name>
<comment type="caution">
    <text evidence="5">The sequence shown here is derived from an EMBL/GenBank/DDBJ whole genome shotgun (WGS) entry which is preliminary data.</text>
</comment>
<gene>
    <name evidence="5" type="ORF">Dpo_5c02570</name>
</gene>
<feature type="compositionally biased region" description="Basic and acidic residues" evidence="3">
    <location>
        <begin position="94"/>
        <end position="105"/>
    </location>
</feature>
<dbReference type="InterPro" id="IPR045853">
    <property type="entry name" value="Pep_chain_release_fac_I_sf"/>
</dbReference>